<keyword evidence="2" id="KW-1185">Reference proteome</keyword>
<evidence type="ECO:0000313" key="2">
    <source>
        <dbReference type="Proteomes" id="UP000006175"/>
    </source>
</evidence>
<dbReference type="InterPro" id="IPR019202">
    <property type="entry name" value="DUF2067"/>
</dbReference>
<dbReference type="OrthoDB" id="17843at2157"/>
<dbReference type="Pfam" id="PF09840">
    <property type="entry name" value="DUF2067"/>
    <property type="match status" value="1"/>
</dbReference>
<reference evidence="1 2" key="1">
    <citation type="journal article" date="2012" name="J. Bacteriol.">
        <title>Complete Genome Sequence of Desulfurococcus fermentans, a Hyperthermophilic Cellulolytic Crenarchaeon Isolated from a Freshwater Hot Spring in Kamchatka, Russia.</title>
        <authorList>
            <person name="Susanti D."/>
            <person name="Johnson E.F."/>
            <person name="Rodriguez J.R."/>
            <person name="Anderson I."/>
            <person name="Perevalova A.A."/>
            <person name="Kyrpides N."/>
            <person name="Lucas S."/>
            <person name="Han J."/>
            <person name="Lapidus A."/>
            <person name="Cheng J.F."/>
            <person name="Goodwin L."/>
            <person name="Pitluck S."/>
            <person name="Mavrommatis K."/>
            <person name="Peters L."/>
            <person name="Land M.L."/>
            <person name="Hauser L."/>
            <person name="Gopalan V."/>
            <person name="Chan P.P."/>
            <person name="Lowe T.M."/>
            <person name="Atomi H."/>
            <person name="Bonch-Osmolovskaya E.A."/>
            <person name="Woyke T."/>
            <person name="Mukhopadhyay B."/>
        </authorList>
    </citation>
    <scope>NUCLEOTIDE SEQUENCE [LARGE SCALE GENOMIC DNA]</scope>
    <source>
        <strain evidence="1 2">DSM 16532</strain>
    </source>
</reference>
<dbReference type="GeneID" id="13062367"/>
<evidence type="ECO:0000313" key="1">
    <source>
        <dbReference type="EMBL" id="AFL65952.1"/>
    </source>
</evidence>
<dbReference type="RefSeq" id="WP_014766857.1">
    <property type="nucleotide sequence ID" value="NC_018001.1"/>
</dbReference>
<evidence type="ECO:0008006" key="3">
    <source>
        <dbReference type="Google" id="ProtNLM"/>
    </source>
</evidence>
<dbReference type="eggNOG" id="arCOG00908">
    <property type="taxonomic scope" value="Archaea"/>
</dbReference>
<protein>
    <recommendedName>
        <fullName evidence="3">DUF2067 domain-containing protein</fullName>
    </recommendedName>
</protein>
<dbReference type="AlphaFoldDB" id="I3XPS8"/>
<dbReference type="Proteomes" id="UP000006175">
    <property type="component" value="Chromosome"/>
</dbReference>
<dbReference type="KEGG" id="dfd:Desfe_0039"/>
<accession>I3XPS8</accession>
<organism evidence="1 2">
    <name type="scientific">Desulfurococcus amylolyticus DSM 16532</name>
    <dbReference type="NCBI Taxonomy" id="768672"/>
    <lineage>
        <taxon>Archaea</taxon>
        <taxon>Thermoproteota</taxon>
        <taxon>Thermoprotei</taxon>
        <taxon>Desulfurococcales</taxon>
        <taxon>Desulfurococcaceae</taxon>
        <taxon>Desulfurococcus</taxon>
    </lineage>
</organism>
<gene>
    <name evidence="1" type="ORF">Desfe_0039</name>
</gene>
<sequence length="205" mass="23403">MPLVKRRYRIPCRGEECLKLYELVKDRVPSIEHVEFAVTSNGLIVDAYGYETDLKKLWIELKNYSRMVKGISGPGLQAFSIDAIVKLTRKTFPPEVLVKILEKQGYKARFEDDTIYTNIEKNRLLELVERISELNTAVRGRVKGAAARYFIITVTIITGLQLSDAINHAVEAGLLGVDESGLYVLKHEWRDAVDLFIKSFKQQNE</sequence>
<proteinExistence type="predicted"/>
<dbReference type="HOGENOM" id="CLU_110991_0_0_2"/>
<dbReference type="EMBL" id="CP003321">
    <property type="protein sequence ID" value="AFL65952.1"/>
    <property type="molecule type" value="Genomic_DNA"/>
</dbReference>
<name>I3XPS8_DESAM</name>